<name>A0A7V3RDZ6_9BACT</name>
<dbReference type="InterPro" id="IPR050270">
    <property type="entry name" value="DegV_domain_contain"/>
</dbReference>
<evidence type="ECO:0000256" key="1">
    <source>
        <dbReference type="ARBA" id="ARBA00003238"/>
    </source>
</evidence>
<comment type="caution">
    <text evidence="3">The sequence shown here is derived from an EMBL/GenBank/DDBJ whole genome shotgun (WGS) entry which is preliminary data.</text>
</comment>
<dbReference type="NCBIfam" id="TIGR00762">
    <property type="entry name" value="DegV"/>
    <property type="match status" value="1"/>
</dbReference>
<proteinExistence type="predicted"/>
<dbReference type="Pfam" id="PF02645">
    <property type="entry name" value="DegV"/>
    <property type="match status" value="1"/>
</dbReference>
<evidence type="ECO:0000313" key="3">
    <source>
        <dbReference type="EMBL" id="HGE74849.1"/>
    </source>
</evidence>
<organism evidence="3">
    <name type="scientific">Mesoaciditoga lauensis</name>
    <dbReference type="NCBI Taxonomy" id="1495039"/>
    <lineage>
        <taxon>Bacteria</taxon>
        <taxon>Thermotogati</taxon>
        <taxon>Thermotogota</taxon>
        <taxon>Thermotogae</taxon>
        <taxon>Mesoaciditogales</taxon>
        <taxon>Mesoaciditogaceae</taxon>
        <taxon>Mesoaciditoga</taxon>
    </lineage>
</organism>
<dbReference type="PANTHER" id="PTHR33434:SF3">
    <property type="entry name" value="DEGV DOMAIN-CONTAINING PROTEIN YITS"/>
    <property type="match status" value="1"/>
</dbReference>
<dbReference type="EMBL" id="DTPE01000077">
    <property type="protein sequence ID" value="HGE74849.1"/>
    <property type="molecule type" value="Genomic_DNA"/>
</dbReference>
<dbReference type="AlphaFoldDB" id="A0A7V3RDZ6"/>
<dbReference type="PROSITE" id="PS51482">
    <property type="entry name" value="DEGV"/>
    <property type="match status" value="1"/>
</dbReference>
<dbReference type="InterPro" id="IPR043168">
    <property type="entry name" value="DegV_C"/>
</dbReference>
<dbReference type="PANTHER" id="PTHR33434">
    <property type="entry name" value="DEGV DOMAIN-CONTAINING PROTEIN DR_1986-RELATED"/>
    <property type="match status" value="1"/>
</dbReference>
<protein>
    <submittedName>
        <fullName evidence="3">DegV family protein</fullName>
    </submittedName>
</protein>
<gene>
    <name evidence="3" type="ORF">ENX73_01830</name>
</gene>
<keyword evidence="2" id="KW-0446">Lipid-binding</keyword>
<comment type="function">
    <text evidence="1">May bind long-chain fatty acids, such as palmitate, and may play a role in lipid transport or fatty acid metabolism.</text>
</comment>
<sequence>MKTVEKIAILTDSSSDLSDEIIAEYGINILPLLVVYKNKAYKDRIEIKPQQVYDLLETEIPKTSLPSIGDVKAIFDRFKKENYTHVLVITVSSGLSGTYGMLNMICKEYTDMKIKLIDSKSLSMGLGFTVYEAAKAVKNGKNFDETCSIAEKVRNKNQLFFVIKTLKYLKAGGRIGKVEASLGEIMNIKPIISIDEDGVYYSYAKILGWHKAVRKLLDIFEEKASNKRINVAVMNGGDAEEAEELLKKVKASGMNINEIFTGQISPSLVVHTGPGLLGLTFYEIDDNL</sequence>
<evidence type="ECO:0000256" key="2">
    <source>
        <dbReference type="ARBA" id="ARBA00023121"/>
    </source>
</evidence>
<dbReference type="InterPro" id="IPR003797">
    <property type="entry name" value="DegV"/>
</dbReference>
<dbReference type="SUPFAM" id="SSF82549">
    <property type="entry name" value="DAK1/DegV-like"/>
    <property type="match status" value="1"/>
</dbReference>
<reference evidence="3" key="1">
    <citation type="journal article" date="2020" name="mSystems">
        <title>Genome- and Community-Level Interaction Insights into Carbon Utilization and Element Cycling Functions of Hydrothermarchaeota in Hydrothermal Sediment.</title>
        <authorList>
            <person name="Zhou Z."/>
            <person name="Liu Y."/>
            <person name="Xu W."/>
            <person name="Pan J."/>
            <person name="Luo Z.H."/>
            <person name="Li M."/>
        </authorList>
    </citation>
    <scope>NUCLEOTIDE SEQUENCE [LARGE SCALE GENOMIC DNA]</scope>
    <source>
        <strain evidence="3">SpSt-966</strain>
    </source>
</reference>
<dbReference type="Gene3D" id="3.40.50.10170">
    <property type="match status" value="1"/>
</dbReference>
<dbReference type="Gene3D" id="3.30.1180.10">
    <property type="match status" value="1"/>
</dbReference>
<dbReference type="GO" id="GO:0008289">
    <property type="term" value="F:lipid binding"/>
    <property type="evidence" value="ECO:0007669"/>
    <property type="project" value="UniProtKB-KW"/>
</dbReference>
<accession>A0A7V3RDZ6</accession>